<evidence type="ECO:0000313" key="4">
    <source>
        <dbReference type="EMBL" id="XCJ17730.1"/>
    </source>
</evidence>
<dbReference type="RefSeq" id="WP_353948850.1">
    <property type="nucleotide sequence ID" value="NZ_CP159510.1"/>
</dbReference>
<sequence>MFPEAHDLISRVRFTRHIDETEGSPIQAGTPGADIDAQLAPCVFECIEKKIPSAFYRTELNDKLQAAQVDEVVLTGFNSEYCIFFNSAATFEHGYRVTVIEEACSSVNTGKDYGMDDLDIPEFIYSILDNSGEVNVIELEDFLTSSKA</sequence>
<dbReference type="SUPFAM" id="SSF52499">
    <property type="entry name" value="Isochorismatase-like hydrolases"/>
    <property type="match status" value="1"/>
</dbReference>
<dbReference type="Pfam" id="PF00857">
    <property type="entry name" value="Isochorismatase"/>
    <property type="match status" value="1"/>
</dbReference>
<dbReference type="AlphaFoldDB" id="A0AAU8II09"/>
<feature type="domain" description="Isochorismatase-like" evidence="3">
    <location>
        <begin position="11"/>
        <end position="110"/>
    </location>
</feature>
<organism evidence="4">
    <name type="scientific">Sporolactobacillus sp. Y61</name>
    <dbReference type="NCBI Taxonomy" id="3160863"/>
    <lineage>
        <taxon>Bacteria</taxon>
        <taxon>Bacillati</taxon>
        <taxon>Bacillota</taxon>
        <taxon>Bacilli</taxon>
        <taxon>Bacillales</taxon>
        <taxon>Sporolactobacillaceae</taxon>
        <taxon>Sporolactobacillus</taxon>
    </lineage>
</organism>
<dbReference type="InterPro" id="IPR036380">
    <property type="entry name" value="Isochorismatase-like_sf"/>
</dbReference>
<dbReference type="PANTHER" id="PTHR43540:SF15">
    <property type="entry name" value="BLR5631 PROTEIN"/>
    <property type="match status" value="1"/>
</dbReference>
<gene>
    <name evidence="4" type="ORF">ABNN70_04415</name>
</gene>
<proteinExistence type="inferred from homology"/>
<keyword evidence="2" id="KW-0378">Hydrolase</keyword>
<evidence type="ECO:0000256" key="1">
    <source>
        <dbReference type="ARBA" id="ARBA00006336"/>
    </source>
</evidence>
<dbReference type="EMBL" id="CP159510">
    <property type="protein sequence ID" value="XCJ17730.1"/>
    <property type="molecule type" value="Genomic_DNA"/>
</dbReference>
<evidence type="ECO:0000259" key="3">
    <source>
        <dbReference type="Pfam" id="PF00857"/>
    </source>
</evidence>
<name>A0AAU8II09_9BACL</name>
<protein>
    <submittedName>
        <fullName evidence="4">Isochorismatase family protein</fullName>
    </submittedName>
</protein>
<dbReference type="PANTHER" id="PTHR43540">
    <property type="entry name" value="PEROXYUREIDOACRYLATE/UREIDOACRYLATE AMIDOHYDROLASE-RELATED"/>
    <property type="match status" value="1"/>
</dbReference>
<dbReference type="InterPro" id="IPR000868">
    <property type="entry name" value="Isochorismatase-like_dom"/>
</dbReference>
<comment type="similarity">
    <text evidence="1">Belongs to the isochorismatase family.</text>
</comment>
<evidence type="ECO:0000256" key="2">
    <source>
        <dbReference type="ARBA" id="ARBA00022801"/>
    </source>
</evidence>
<dbReference type="InterPro" id="IPR050272">
    <property type="entry name" value="Isochorismatase-like_hydrls"/>
</dbReference>
<dbReference type="GO" id="GO:0016787">
    <property type="term" value="F:hydrolase activity"/>
    <property type="evidence" value="ECO:0007669"/>
    <property type="project" value="UniProtKB-KW"/>
</dbReference>
<reference evidence="4" key="1">
    <citation type="submission" date="2024-06" db="EMBL/GenBank/DDBJ databases">
        <authorList>
            <person name="Fan A."/>
            <person name="Zhang F.Y."/>
            <person name="Zhang L."/>
        </authorList>
    </citation>
    <scope>NUCLEOTIDE SEQUENCE</scope>
    <source>
        <strain evidence="4">Y61</strain>
    </source>
</reference>
<dbReference type="Gene3D" id="3.40.50.850">
    <property type="entry name" value="Isochorismatase-like"/>
    <property type="match status" value="1"/>
</dbReference>
<accession>A0AAU8II09</accession>